<evidence type="ECO:0000259" key="6">
    <source>
        <dbReference type="PROSITE" id="PS51296"/>
    </source>
</evidence>
<dbReference type="Pfam" id="PF00355">
    <property type="entry name" value="Rieske"/>
    <property type="match status" value="1"/>
</dbReference>
<sequence length="177" mass="16875">MPEGSETRLDATEQAPEGAGETAPAGGGTRRGLLVGAGFAGIAGLVAACGGSDDADGSKDTGSSGGSGGSGGQSPGGAAGGAGTALASAAEIPVGGGKIFKDAKVVVCQPTQGQFTAFSATCTHRGCPVGSVSGGTINCDCHGSKFKITDGSVANPPANEPLPEKKINVQGDKIMLA</sequence>
<dbReference type="EMBL" id="BAABAS010000004">
    <property type="protein sequence ID" value="GAA4227365.1"/>
    <property type="molecule type" value="Genomic_DNA"/>
</dbReference>
<dbReference type="InterPro" id="IPR017941">
    <property type="entry name" value="Rieske_2Fe-2S"/>
</dbReference>
<gene>
    <name evidence="7" type="ORF">GCM10022254_14890</name>
</gene>
<keyword evidence="4" id="KW-0411">Iron-sulfur</keyword>
<feature type="compositionally biased region" description="Gly residues" evidence="5">
    <location>
        <begin position="63"/>
        <end position="83"/>
    </location>
</feature>
<keyword evidence="2" id="KW-0479">Metal-binding</keyword>
<dbReference type="RefSeq" id="WP_344891812.1">
    <property type="nucleotide sequence ID" value="NZ_BAABAS010000004.1"/>
</dbReference>
<keyword evidence="3" id="KW-0408">Iron</keyword>
<protein>
    <submittedName>
        <fullName evidence="7">Rieske (2Fe-2S) protein</fullName>
    </submittedName>
</protein>
<dbReference type="Proteomes" id="UP001501710">
    <property type="component" value="Unassembled WGS sequence"/>
</dbReference>
<dbReference type="SUPFAM" id="SSF50022">
    <property type="entry name" value="ISP domain"/>
    <property type="match status" value="1"/>
</dbReference>
<proteinExistence type="predicted"/>
<accession>A0ABP8BV98</accession>
<feature type="compositionally biased region" description="Basic and acidic residues" evidence="5">
    <location>
        <begin position="1"/>
        <end position="11"/>
    </location>
</feature>
<evidence type="ECO:0000313" key="7">
    <source>
        <dbReference type="EMBL" id="GAA4227365.1"/>
    </source>
</evidence>
<evidence type="ECO:0000313" key="8">
    <source>
        <dbReference type="Proteomes" id="UP001501710"/>
    </source>
</evidence>
<keyword evidence="8" id="KW-1185">Reference proteome</keyword>
<feature type="domain" description="Rieske" evidence="6">
    <location>
        <begin position="84"/>
        <end position="176"/>
    </location>
</feature>
<feature type="compositionally biased region" description="Low complexity" evidence="5">
    <location>
        <begin position="15"/>
        <end position="24"/>
    </location>
</feature>
<evidence type="ECO:0000256" key="4">
    <source>
        <dbReference type="ARBA" id="ARBA00023014"/>
    </source>
</evidence>
<dbReference type="PROSITE" id="PS51296">
    <property type="entry name" value="RIESKE"/>
    <property type="match status" value="1"/>
</dbReference>
<evidence type="ECO:0000256" key="2">
    <source>
        <dbReference type="ARBA" id="ARBA00022723"/>
    </source>
</evidence>
<comment type="caution">
    <text evidence="7">The sequence shown here is derived from an EMBL/GenBank/DDBJ whole genome shotgun (WGS) entry which is preliminary data.</text>
</comment>
<feature type="region of interest" description="Disordered" evidence="5">
    <location>
        <begin position="1"/>
        <end position="30"/>
    </location>
</feature>
<evidence type="ECO:0000256" key="5">
    <source>
        <dbReference type="SAM" id="MobiDB-lite"/>
    </source>
</evidence>
<feature type="region of interest" description="Disordered" evidence="5">
    <location>
        <begin position="53"/>
        <end position="84"/>
    </location>
</feature>
<dbReference type="Gene3D" id="2.102.10.10">
    <property type="entry name" value="Rieske [2Fe-2S] iron-sulphur domain"/>
    <property type="match status" value="1"/>
</dbReference>
<reference evidence="8" key="1">
    <citation type="journal article" date="2019" name="Int. J. Syst. Evol. Microbiol.">
        <title>The Global Catalogue of Microorganisms (GCM) 10K type strain sequencing project: providing services to taxonomists for standard genome sequencing and annotation.</title>
        <authorList>
            <consortium name="The Broad Institute Genomics Platform"/>
            <consortium name="The Broad Institute Genome Sequencing Center for Infectious Disease"/>
            <person name="Wu L."/>
            <person name="Ma J."/>
        </authorList>
    </citation>
    <scope>NUCLEOTIDE SEQUENCE [LARGE SCALE GENOMIC DNA]</scope>
    <source>
        <strain evidence="8">JCM 17440</strain>
    </source>
</reference>
<keyword evidence="1" id="KW-0001">2Fe-2S</keyword>
<name>A0ABP8BV98_9ACTN</name>
<dbReference type="InterPro" id="IPR036922">
    <property type="entry name" value="Rieske_2Fe-2S_sf"/>
</dbReference>
<dbReference type="CDD" id="cd03467">
    <property type="entry name" value="Rieske"/>
    <property type="match status" value="1"/>
</dbReference>
<organism evidence="7 8">
    <name type="scientific">Actinomadura meridiana</name>
    <dbReference type="NCBI Taxonomy" id="559626"/>
    <lineage>
        <taxon>Bacteria</taxon>
        <taxon>Bacillati</taxon>
        <taxon>Actinomycetota</taxon>
        <taxon>Actinomycetes</taxon>
        <taxon>Streptosporangiales</taxon>
        <taxon>Thermomonosporaceae</taxon>
        <taxon>Actinomadura</taxon>
    </lineage>
</organism>
<evidence type="ECO:0000256" key="3">
    <source>
        <dbReference type="ARBA" id="ARBA00023004"/>
    </source>
</evidence>
<evidence type="ECO:0000256" key="1">
    <source>
        <dbReference type="ARBA" id="ARBA00022714"/>
    </source>
</evidence>